<reference evidence="2" key="1">
    <citation type="submission" date="2020-05" db="EMBL/GenBank/DDBJ databases">
        <authorList>
            <person name="Chiriac C."/>
            <person name="Salcher M."/>
            <person name="Ghai R."/>
            <person name="Kavagutti S V."/>
        </authorList>
    </citation>
    <scope>NUCLEOTIDE SEQUENCE</scope>
</reference>
<protein>
    <submittedName>
        <fullName evidence="2">Uncharacterized protein</fullName>
    </submittedName>
</protein>
<keyword evidence="1" id="KW-1133">Transmembrane helix</keyword>
<gene>
    <name evidence="2" type="ORF">UFOVP1236_1</name>
</gene>
<dbReference type="EMBL" id="LR797190">
    <property type="protein sequence ID" value="CAB4192083.1"/>
    <property type="molecule type" value="Genomic_DNA"/>
</dbReference>
<name>A0A6J5R5K3_9CAUD</name>
<evidence type="ECO:0000313" key="2">
    <source>
        <dbReference type="EMBL" id="CAB4192083.1"/>
    </source>
</evidence>
<sequence length="119" mass="13142">ADQSPVSVAAVMDDHPRLDVLLRAEFETRLDAFKLAMLSEIKAQNQHQDIEFNKGLRAIRDDYAATITAIRGDLRSFVTNDVFIARLSPVQAIAYGMVALLMSIIGAFLAAGLWTGRHQ</sequence>
<keyword evidence="1" id="KW-0472">Membrane</keyword>
<evidence type="ECO:0000256" key="1">
    <source>
        <dbReference type="SAM" id="Phobius"/>
    </source>
</evidence>
<feature type="non-terminal residue" evidence="2">
    <location>
        <position position="1"/>
    </location>
</feature>
<organism evidence="2">
    <name type="scientific">uncultured Caudovirales phage</name>
    <dbReference type="NCBI Taxonomy" id="2100421"/>
    <lineage>
        <taxon>Viruses</taxon>
        <taxon>Duplodnaviria</taxon>
        <taxon>Heunggongvirae</taxon>
        <taxon>Uroviricota</taxon>
        <taxon>Caudoviricetes</taxon>
        <taxon>Peduoviridae</taxon>
        <taxon>Maltschvirus</taxon>
        <taxon>Maltschvirus maltsch</taxon>
    </lineage>
</organism>
<accession>A0A6J5R5K3</accession>
<keyword evidence="1" id="KW-0812">Transmembrane</keyword>
<feature type="transmembrane region" description="Helical" evidence="1">
    <location>
        <begin position="92"/>
        <end position="114"/>
    </location>
</feature>
<proteinExistence type="predicted"/>